<feature type="domain" description="Lipocalin/cytosolic fatty-acid binding" evidence="5">
    <location>
        <begin position="55"/>
        <end position="194"/>
    </location>
</feature>
<keyword evidence="3" id="KW-1133">Transmembrane helix</keyword>
<dbReference type="Pfam" id="PF00061">
    <property type="entry name" value="Lipocalin"/>
    <property type="match status" value="1"/>
</dbReference>
<dbReference type="OrthoDB" id="9627583at2759"/>
<sequence>MHVTSSPDTERARGSTWSWVRMTAALPSLALALLCLLQVGAQVPVQPDLDTKKFAGVWYVTAIASNCSVFLKMKDGMKSSMAIISFKPEGDLSMKLVWPLMDKCQKFELLFQQSGQAGHYMGAQEKRNLHVMETDYSHYAVLHEVQHSEAEPSTALQLLTREQDMSPQLLQKFMELIPTMGLTKDMLAILPKSDQCTGDIRLCQTHCSIPGSPSTS</sequence>
<name>A0A3L8SEQ3_CHLGU</name>
<dbReference type="SUPFAM" id="SSF50814">
    <property type="entry name" value="Lipocalins"/>
    <property type="match status" value="1"/>
</dbReference>
<dbReference type="Gene3D" id="2.40.128.20">
    <property type="match status" value="1"/>
</dbReference>
<reference evidence="6 7" key="1">
    <citation type="journal article" date="2018" name="Proc. R. Soc. B">
        <title>A non-coding region near Follistatin controls head colour polymorphism in the Gouldian finch.</title>
        <authorList>
            <person name="Toomey M.B."/>
            <person name="Marques C.I."/>
            <person name="Andrade P."/>
            <person name="Araujo P.M."/>
            <person name="Sabatino S."/>
            <person name="Gazda M.A."/>
            <person name="Afonso S."/>
            <person name="Lopes R.J."/>
            <person name="Corbo J.C."/>
            <person name="Carneiro M."/>
        </authorList>
    </citation>
    <scope>NUCLEOTIDE SEQUENCE [LARGE SCALE GENOMIC DNA]</scope>
    <source>
        <strain evidence="6">Red01</strain>
        <tissue evidence="6">Muscle</tissue>
    </source>
</reference>
<dbReference type="InterPro" id="IPR002345">
    <property type="entry name" value="Lipocalin"/>
</dbReference>
<dbReference type="GO" id="GO:0036094">
    <property type="term" value="F:small molecule binding"/>
    <property type="evidence" value="ECO:0007669"/>
    <property type="project" value="InterPro"/>
</dbReference>
<dbReference type="InterPro" id="IPR000566">
    <property type="entry name" value="Lipocln_cytosolic_FA-bd_dom"/>
</dbReference>
<feature type="signal peptide" evidence="4">
    <location>
        <begin position="1"/>
        <end position="32"/>
    </location>
</feature>
<dbReference type="Proteomes" id="UP000276834">
    <property type="component" value="Unassembled WGS sequence"/>
</dbReference>
<comment type="caution">
    <text evidence="6">The sequence shown here is derived from an EMBL/GenBank/DDBJ whole genome shotgun (WGS) entry which is preliminary data.</text>
</comment>
<dbReference type="InterPro" id="IPR022272">
    <property type="entry name" value="Lipocalin_CS"/>
</dbReference>
<organism evidence="6 7">
    <name type="scientific">Chloebia gouldiae</name>
    <name type="common">Gouldian finch</name>
    <name type="synonym">Erythrura gouldiae</name>
    <dbReference type="NCBI Taxonomy" id="44316"/>
    <lineage>
        <taxon>Eukaryota</taxon>
        <taxon>Metazoa</taxon>
        <taxon>Chordata</taxon>
        <taxon>Craniata</taxon>
        <taxon>Vertebrata</taxon>
        <taxon>Euteleostomi</taxon>
        <taxon>Archelosauria</taxon>
        <taxon>Archosauria</taxon>
        <taxon>Dinosauria</taxon>
        <taxon>Saurischia</taxon>
        <taxon>Theropoda</taxon>
        <taxon>Coelurosauria</taxon>
        <taxon>Aves</taxon>
        <taxon>Neognathae</taxon>
        <taxon>Neoaves</taxon>
        <taxon>Telluraves</taxon>
        <taxon>Australaves</taxon>
        <taxon>Passeriformes</taxon>
        <taxon>Passeroidea</taxon>
        <taxon>Passeridae</taxon>
        <taxon>Chloebia</taxon>
    </lineage>
</organism>
<evidence type="ECO:0000313" key="6">
    <source>
        <dbReference type="EMBL" id="RLW00550.1"/>
    </source>
</evidence>
<keyword evidence="3" id="KW-0472">Membrane</keyword>
<comment type="similarity">
    <text evidence="1 2">Belongs to the calycin superfamily. Lipocalin family.</text>
</comment>
<feature type="chain" id="PRO_5018105792" description="Lipocalin/cytosolic fatty-acid binding domain-containing protein" evidence="4">
    <location>
        <begin position="33"/>
        <end position="216"/>
    </location>
</feature>
<keyword evidence="3" id="KW-0812">Transmembrane</keyword>
<keyword evidence="7" id="KW-1185">Reference proteome</keyword>
<dbReference type="EMBL" id="QUSF01000027">
    <property type="protein sequence ID" value="RLW00550.1"/>
    <property type="molecule type" value="Genomic_DNA"/>
</dbReference>
<dbReference type="PANTHER" id="PTHR11430:SF77">
    <property type="entry name" value="LIPOCALIN-LIKE 1 PROTEIN"/>
    <property type="match status" value="1"/>
</dbReference>
<evidence type="ECO:0000256" key="1">
    <source>
        <dbReference type="ARBA" id="ARBA00006889"/>
    </source>
</evidence>
<dbReference type="PRINTS" id="PR01254">
    <property type="entry name" value="PGNDSYNTHASE"/>
</dbReference>
<dbReference type="PANTHER" id="PTHR11430">
    <property type="entry name" value="LIPOCALIN"/>
    <property type="match status" value="1"/>
</dbReference>
<gene>
    <name evidence="6" type="ORF">DV515_00008977</name>
</gene>
<dbReference type="PROSITE" id="PS00213">
    <property type="entry name" value="LIPOCALIN"/>
    <property type="match status" value="1"/>
</dbReference>
<feature type="transmembrane region" description="Helical" evidence="3">
    <location>
        <begin position="57"/>
        <end position="73"/>
    </location>
</feature>
<evidence type="ECO:0000256" key="4">
    <source>
        <dbReference type="SAM" id="SignalP"/>
    </source>
</evidence>
<dbReference type="STRING" id="44316.ENSEGOP00005011547"/>
<dbReference type="AlphaFoldDB" id="A0A3L8SEQ3"/>
<keyword evidence="4" id="KW-0732">Signal</keyword>
<proteinExistence type="inferred from homology"/>
<accession>A0A3L8SEQ3</accession>
<evidence type="ECO:0000256" key="3">
    <source>
        <dbReference type="SAM" id="Phobius"/>
    </source>
</evidence>
<dbReference type="InterPro" id="IPR012674">
    <property type="entry name" value="Calycin"/>
</dbReference>
<dbReference type="PRINTS" id="PR00179">
    <property type="entry name" value="LIPOCALIN"/>
</dbReference>
<evidence type="ECO:0000256" key="2">
    <source>
        <dbReference type="RuleBase" id="RU003695"/>
    </source>
</evidence>
<evidence type="ECO:0000313" key="7">
    <source>
        <dbReference type="Proteomes" id="UP000276834"/>
    </source>
</evidence>
<protein>
    <recommendedName>
        <fullName evidence="5">Lipocalin/cytosolic fatty-acid binding domain-containing protein</fullName>
    </recommendedName>
</protein>
<evidence type="ECO:0000259" key="5">
    <source>
        <dbReference type="Pfam" id="PF00061"/>
    </source>
</evidence>